<comment type="caution">
    <text evidence="1">The sequence shown here is derived from an EMBL/GenBank/DDBJ whole genome shotgun (WGS) entry which is preliminary data.</text>
</comment>
<name>A0A1F7YGB4_9BACT</name>
<evidence type="ECO:0000313" key="2">
    <source>
        <dbReference type="Proteomes" id="UP000178851"/>
    </source>
</evidence>
<dbReference type="EMBL" id="MGGI01000021">
    <property type="protein sequence ID" value="OGM25648.1"/>
    <property type="molecule type" value="Genomic_DNA"/>
</dbReference>
<sequence>MPSIVFVFRSCYNVIVFSKNRQENILNIITRSKKADRDLVYQKKFEEREEWHRLVVKVIIWKDGTVGEGVVQLVDKITSKEWEFYCGRITKANIVNGKDRIQIRLNETLQRIKENGGFC</sequence>
<dbReference type="AlphaFoldDB" id="A0A1F7YGB4"/>
<gene>
    <name evidence="1" type="ORF">A2627_04380</name>
</gene>
<accession>A0A1F7YGB4</accession>
<evidence type="ECO:0000313" key="1">
    <source>
        <dbReference type="EMBL" id="OGM25648.1"/>
    </source>
</evidence>
<organism evidence="1 2">
    <name type="scientific">Candidatus Woesebacteria bacterium RIFCSPHIGHO2_01_FULL_39_28</name>
    <dbReference type="NCBI Taxonomy" id="1802496"/>
    <lineage>
        <taxon>Bacteria</taxon>
        <taxon>Candidatus Woeseibacteriota</taxon>
    </lineage>
</organism>
<dbReference type="Proteomes" id="UP000178851">
    <property type="component" value="Unassembled WGS sequence"/>
</dbReference>
<protein>
    <submittedName>
        <fullName evidence="1">Uncharacterized protein</fullName>
    </submittedName>
</protein>
<reference evidence="1 2" key="1">
    <citation type="journal article" date="2016" name="Nat. Commun.">
        <title>Thousands of microbial genomes shed light on interconnected biogeochemical processes in an aquifer system.</title>
        <authorList>
            <person name="Anantharaman K."/>
            <person name="Brown C.T."/>
            <person name="Hug L.A."/>
            <person name="Sharon I."/>
            <person name="Castelle C.J."/>
            <person name="Probst A.J."/>
            <person name="Thomas B.C."/>
            <person name="Singh A."/>
            <person name="Wilkins M.J."/>
            <person name="Karaoz U."/>
            <person name="Brodie E.L."/>
            <person name="Williams K.H."/>
            <person name="Hubbard S.S."/>
            <person name="Banfield J.F."/>
        </authorList>
    </citation>
    <scope>NUCLEOTIDE SEQUENCE [LARGE SCALE GENOMIC DNA]</scope>
</reference>
<proteinExistence type="predicted"/>